<evidence type="ECO:0000256" key="1">
    <source>
        <dbReference type="ARBA" id="ARBA00010926"/>
    </source>
</evidence>
<name>A0A1R2BAE0_9CILI</name>
<keyword evidence="5" id="KW-1185">Reference proteome</keyword>
<feature type="domain" description="Association with the SNF1 complex (ASC)" evidence="3">
    <location>
        <begin position="146"/>
        <end position="257"/>
    </location>
</feature>
<protein>
    <recommendedName>
        <fullName evidence="3">Association with the SNF1 complex (ASC) domain-containing protein</fullName>
    </recommendedName>
</protein>
<reference evidence="4 5" key="1">
    <citation type="submission" date="2016-11" db="EMBL/GenBank/DDBJ databases">
        <title>The macronuclear genome of Stentor coeruleus: a giant cell with tiny introns.</title>
        <authorList>
            <person name="Slabodnick M."/>
            <person name="Ruby J.G."/>
            <person name="Reiff S.B."/>
            <person name="Swart E.C."/>
            <person name="Gosai S."/>
            <person name="Prabakaran S."/>
            <person name="Witkowska E."/>
            <person name="Larue G.E."/>
            <person name="Fisher S."/>
            <person name="Freeman R.M."/>
            <person name="Gunawardena J."/>
            <person name="Chu W."/>
            <person name="Stover N.A."/>
            <person name="Gregory B.D."/>
            <person name="Nowacki M."/>
            <person name="Derisi J."/>
            <person name="Roy S.W."/>
            <person name="Marshall W.F."/>
            <person name="Sood P."/>
        </authorList>
    </citation>
    <scope>NUCLEOTIDE SEQUENCE [LARGE SCALE GENOMIC DNA]</scope>
    <source>
        <strain evidence="4">WM001</strain>
    </source>
</reference>
<comment type="similarity">
    <text evidence="1">Belongs to the 5'-AMP-activated protein kinase beta subunit family.</text>
</comment>
<dbReference type="PANTHER" id="PTHR10343:SF84">
    <property type="entry name" value="5'-AMP-ACTIVATED PROTEIN KINASE SUBUNIT BETA-1"/>
    <property type="match status" value="1"/>
</dbReference>
<evidence type="ECO:0000313" key="4">
    <source>
        <dbReference type="EMBL" id="OMJ73729.1"/>
    </source>
</evidence>
<dbReference type="InterPro" id="IPR013783">
    <property type="entry name" value="Ig-like_fold"/>
</dbReference>
<dbReference type="OrthoDB" id="531008at2759"/>
<dbReference type="EMBL" id="MPUH01000800">
    <property type="protein sequence ID" value="OMJ73729.1"/>
    <property type="molecule type" value="Genomic_DNA"/>
</dbReference>
<dbReference type="GO" id="GO:0019901">
    <property type="term" value="F:protein kinase binding"/>
    <property type="evidence" value="ECO:0007669"/>
    <property type="project" value="TreeGrafter"/>
</dbReference>
<sequence>MGSQNTKTESNQHNSFMQGQGENEGVLTLEDTSRESSIASSLIEISDSYQDTNLVNVTFRWDYGGNEVFVIGSFNSWKERIRMERADRGFILEKPLERGMIHEYKFIVDNEWRFAHDQPTKKDQNGNINNWVDTTAFPEPIRKVNVNKLADMYTQELCSDFTTMEPDPLPAHLHYVLANHSSSFDYRQKQTIPPNSPINKTNAELAGEHNLPPNELPIPPHVILNHVGVRANDRYIGLTTSQRYREKFVTTIYYKPIR</sequence>
<evidence type="ECO:0000259" key="3">
    <source>
        <dbReference type="SMART" id="SM01010"/>
    </source>
</evidence>
<dbReference type="Gene3D" id="6.20.250.60">
    <property type="match status" value="1"/>
</dbReference>
<dbReference type="GO" id="GO:0007165">
    <property type="term" value="P:signal transduction"/>
    <property type="evidence" value="ECO:0007669"/>
    <property type="project" value="TreeGrafter"/>
</dbReference>
<dbReference type="InterPro" id="IPR014756">
    <property type="entry name" value="Ig_E-set"/>
</dbReference>
<proteinExistence type="inferred from homology"/>
<feature type="region of interest" description="Disordered" evidence="2">
    <location>
        <begin position="1"/>
        <end position="22"/>
    </location>
</feature>
<dbReference type="InterPro" id="IPR032640">
    <property type="entry name" value="AMPK1_CBM"/>
</dbReference>
<accession>A0A1R2BAE0</accession>
<dbReference type="Pfam" id="PF04739">
    <property type="entry name" value="AMPKBI"/>
    <property type="match status" value="1"/>
</dbReference>
<dbReference type="InterPro" id="IPR050827">
    <property type="entry name" value="CRP1_MDG1_kinase"/>
</dbReference>
<dbReference type="InterPro" id="IPR037256">
    <property type="entry name" value="ASC_dom_sf"/>
</dbReference>
<evidence type="ECO:0000256" key="2">
    <source>
        <dbReference type="SAM" id="MobiDB-lite"/>
    </source>
</evidence>
<dbReference type="SUPFAM" id="SSF81296">
    <property type="entry name" value="E set domains"/>
    <property type="match status" value="1"/>
</dbReference>
<feature type="compositionally biased region" description="Polar residues" evidence="2">
    <location>
        <begin position="1"/>
        <end position="21"/>
    </location>
</feature>
<dbReference type="AlphaFoldDB" id="A0A1R2BAE0"/>
<dbReference type="GO" id="GO:0005634">
    <property type="term" value="C:nucleus"/>
    <property type="evidence" value="ECO:0007669"/>
    <property type="project" value="TreeGrafter"/>
</dbReference>
<dbReference type="CDD" id="cd02859">
    <property type="entry name" value="E_set_AMPKbeta_like_N"/>
    <property type="match status" value="1"/>
</dbReference>
<organism evidence="4 5">
    <name type="scientific">Stentor coeruleus</name>
    <dbReference type="NCBI Taxonomy" id="5963"/>
    <lineage>
        <taxon>Eukaryota</taxon>
        <taxon>Sar</taxon>
        <taxon>Alveolata</taxon>
        <taxon>Ciliophora</taxon>
        <taxon>Postciliodesmatophora</taxon>
        <taxon>Heterotrichea</taxon>
        <taxon>Heterotrichida</taxon>
        <taxon>Stentoridae</taxon>
        <taxon>Stentor</taxon>
    </lineage>
</organism>
<dbReference type="GO" id="GO:0031588">
    <property type="term" value="C:nucleotide-activated protein kinase complex"/>
    <property type="evidence" value="ECO:0007669"/>
    <property type="project" value="TreeGrafter"/>
</dbReference>
<dbReference type="SMART" id="SM01010">
    <property type="entry name" value="AMPKBI"/>
    <property type="match status" value="1"/>
</dbReference>
<gene>
    <name evidence="4" type="ORF">SteCoe_27520</name>
</gene>
<dbReference type="Gene3D" id="2.60.40.10">
    <property type="entry name" value="Immunoglobulins"/>
    <property type="match status" value="1"/>
</dbReference>
<dbReference type="SUPFAM" id="SSF160219">
    <property type="entry name" value="AMPKBI-like"/>
    <property type="match status" value="1"/>
</dbReference>
<dbReference type="PANTHER" id="PTHR10343">
    <property type="entry name" value="5'-AMP-ACTIVATED PROTEIN KINASE , BETA SUBUNIT"/>
    <property type="match status" value="1"/>
</dbReference>
<dbReference type="InterPro" id="IPR006828">
    <property type="entry name" value="ASC_dom"/>
</dbReference>
<dbReference type="Proteomes" id="UP000187209">
    <property type="component" value="Unassembled WGS sequence"/>
</dbReference>
<dbReference type="Pfam" id="PF16561">
    <property type="entry name" value="AMPK1_CBM"/>
    <property type="match status" value="1"/>
</dbReference>
<evidence type="ECO:0000313" key="5">
    <source>
        <dbReference type="Proteomes" id="UP000187209"/>
    </source>
</evidence>
<dbReference type="GO" id="GO:0005737">
    <property type="term" value="C:cytoplasm"/>
    <property type="evidence" value="ECO:0007669"/>
    <property type="project" value="TreeGrafter"/>
</dbReference>
<comment type="caution">
    <text evidence="4">The sequence shown here is derived from an EMBL/GenBank/DDBJ whole genome shotgun (WGS) entry which is preliminary data.</text>
</comment>